<gene>
    <name evidence="1" type="ORF">ANCCAN_13017</name>
</gene>
<dbReference type="EMBL" id="JOJR01000253">
    <property type="protein sequence ID" value="RCN41010.1"/>
    <property type="molecule type" value="Genomic_DNA"/>
</dbReference>
<evidence type="ECO:0000313" key="1">
    <source>
        <dbReference type="EMBL" id="RCN41010.1"/>
    </source>
</evidence>
<reference evidence="1 2" key="1">
    <citation type="submission" date="2014-10" db="EMBL/GenBank/DDBJ databases">
        <title>Draft genome of the hookworm Ancylostoma caninum.</title>
        <authorList>
            <person name="Mitreva M."/>
        </authorList>
    </citation>
    <scope>NUCLEOTIDE SEQUENCE [LARGE SCALE GENOMIC DNA]</scope>
    <source>
        <strain evidence="1 2">Baltimore</strain>
    </source>
</reference>
<proteinExistence type="predicted"/>
<comment type="caution">
    <text evidence="1">The sequence shown here is derived from an EMBL/GenBank/DDBJ whole genome shotgun (WGS) entry which is preliminary data.</text>
</comment>
<keyword evidence="2" id="KW-1185">Reference proteome</keyword>
<sequence>MSSNMEVNFSWHSVGLIASRYSVYDDLNDMFFPLRFYCFRCFGHRPRKAMKLKFSFESRNFPRFIARRFLKEIFSGTNDWSSGFRYFLGDARIFPVWISYRMCERSRRDDHNLVPRISSKFVQTRVG</sequence>
<protein>
    <submittedName>
        <fullName evidence="1">Uncharacterized protein</fullName>
    </submittedName>
</protein>
<organism evidence="1 2">
    <name type="scientific">Ancylostoma caninum</name>
    <name type="common">Dog hookworm</name>
    <dbReference type="NCBI Taxonomy" id="29170"/>
    <lineage>
        <taxon>Eukaryota</taxon>
        <taxon>Metazoa</taxon>
        <taxon>Ecdysozoa</taxon>
        <taxon>Nematoda</taxon>
        <taxon>Chromadorea</taxon>
        <taxon>Rhabditida</taxon>
        <taxon>Rhabditina</taxon>
        <taxon>Rhabditomorpha</taxon>
        <taxon>Strongyloidea</taxon>
        <taxon>Ancylostomatidae</taxon>
        <taxon>Ancylostomatinae</taxon>
        <taxon>Ancylostoma</taxon>
    </lineage>
</organism>
<accession>A0A368GDB6</accession>
<dbReference type="AlphaFoldDB" id="A0A368GDB6"/>
<evidence type="ECO:0000313" key="2">
    <source>
        <dbReference type="Proteomes" id="UP000252519"/>
    </source>
</evidence>
<name>A0A368GDB6_ANCCA</name>
<dbReference type="Proteomes" id="UP000252519">
    <property type="component" value="Unassembled WGS sequence"/>
</dbReference>